<dbReference type="EMBL" id="VSWD01000007">
    <property type="protein sequence ID" value="KAK3097394.1"/>
    <property type="molecule type" value="Genomic_DNA"/>
</dbReference>
<dbReference type="PANTHER" id="PTHR33845:SF1">
    <property type="entry name" value="C2H2-TYPE DOMAIN-CONTAINING PROTEIN"/>
    <property type="match status" value="1"/>
</dbReference>
<organism evidence="3 4">
    <name type="scientific">Pinctada imbricata</name>
    <name type="common">Atlantic pearl-oyster</name>
    <name type="synonym">Pinctada martensii</name>
    <dbReference type="NCBI Taxonomy" id="66713"/>
    <lineage>
        <taxon>Eukaryota</taxon>
        <taxon>Metazoa</taxon>
        <taxon>Spiralia</taxon>
        <taxon>Lophotrochozoa</taxon>
        <taxon>Mollusca</taxon>
        <taxon>Bivalvia</taxon>
        <taxon>Autobranchia</taxon>
        <taxon>Pteriomorphia</taxon>
        <taxon>Pterioida</taxon>
        <taxon>Pterioidea</taxon>
        <taxon>Pteriidae</taxon>
        <taxon>Pinctada</taxon>
    </lineage>
</organism>
<evidence type="ECO:0000313" key="3">
    <source>
        <dbReference type="EMBL" id="KAK3097394.1"/>
    </source>
</evidence>
<dbReference type="InterPro" id="IPR013087">
    <property type="entry name" value="Znf_C2H2_type"/>
</dbReference>
<reference evidence="3" key="1">
    <citation type="submission" date="2019-08" db="EMBL/GenBank/DDBJ databases">
        <title>The improved chromosome-level genome for the pearl oyster Pinctada fucata martensii using PacBio sequencing and Hi-C.</title>
        <authorList>
            <person name="Zheng Z."/>
        </authorList>
    </citation>
    <scope>NUCLEOTIDE SEQUENCE</scope>
    <source>
        <strain evidence="3">ZZ-2019</strain>
        <tissue evidence="3">Adductor muscle</tissue>
    </source>
</reference>
<name>A0AA89BWV9_PINIB</name>
<feature type="domain" description="C2H2-type" evidence="2">
    <location>
        <begin position="82"/>
        <end position="108"/>
    </location>
</feature>
<dbReference type="PROSITE" id="PS00028">
    <property type="entry name" value="ZINC_FINGER_C2H2_1"/>
    <property type="match status" value="1"/>
</dbReference>
<keyword evidence="1" id="KW-0479">Metal-binding</keyword>
<gene>
    <name evidence="3" type="ORF">FSP39_009237</name>
</gene>
<dbReference type="PROSITE" id="PS50157">
    <property type="entry name" value="ZINC_FINGER_C2H2_2"/>
    <property type="match status" value="1"/>
</dbReference>
<proteinExistence type="predicted"/>
<protein>
    <recommendedName>
        <fullName evidence="2">C2H2-type domain-containing protein</fullName>
    </recommendedName>
</protein>
<evidence type="ECO:0000256" key="1">
    <source>
        <dbReference type="PROSITE-ProRule" id="PRU00042"/>
    </source>
</evidence>
<dbReference type="GO" id="GO:0008270">
    <property type="term" value="F:zinc ion binding"/>
    <property type="evidence" value="ECO:0007669"/>
    <property type="project" value="UniProtKB-KW"/>
</dbReference>
<dbReference type="Proteomes" id="UP001186944">
    <property type="component" value="Unassembled WGS sequence"/>
</dbReference>
<keyword evidence="1" id="KW-0862">Zinc</keyword>
<sequence>MIVKKQYNVGQGLTISQNEYSSLSPSRQDKFGCVIIRDFCLPLRMKGHIKINRNEENQENQDVTNQQLQIPPMKEERQQLKFECPEIGCTKAFASHKTLDRHLILGKHNIKVYRESTYDLIRKQWAELCNNVVVIVGRRKEIGSENSVSIQGIERGYGLKKAKKVNRFPTSVKVYLEQKFEKGEKSGKKCLPKDVEAEMRNLRDKDGNRIFELKDCLNSSQILSYFSRLSSKKSKV</sequence>
<keyword evidence="4" id="KW-1185">Reference proteome</keyword>
<evidence type="ECO:0000259" key="2">
    <source>
        <dbReference type="PROSITE" id="PS50157"/>
    </source>
</evidence>
<evidence type="ECO:0000313" key="4">
    <source>
        <dbReference type="Proteomes" id="UP001186944"/>
    </source>
</evidence>
<accession>A0AA89BWV9</accession>
<dbReference type="PANTHER" id="PTHR33845">
    <property type="entry name" value="C2H2-TYPE DOMAIN-CONTAINING PROTEIN"/>
    <property type="match status" value="1"/>
</dbReference>
<dbReference type="AlphaFoldDB" id="A0AA89BWV9"/>
<keyword evidence="1" id="KW-0863">Zinc-finger</keyword>
<comment type="caution">
    <text evidence="3">The sequence shown here is derived from an EMBL/GenBank/DDBJ whole genome shotgun (WGS) entry which is preliminary data.</text>
</comment>